<dbReference type="Pfam" id="PF00561">
    <property type="entry name" value="Abhydrolase_1"/>
    <property type="match status" value="1"/>
</dbReference>
<dbReference type="STRING" id="154538.A0A1M2VTZ0"/>
<dbReference type="AlphaFoldDB" id="A0A1M2VTZ0"/>
<accession>A0A1M2VTZ0</accession>
<dbReference type="InterPro" id="IPR000073">
    <property type="entry name" value="AB_hydrolase_1"/>
</dbReference>
<comment type="caution">
    <text evidence="4">The sequence shown here is derived from an EMBL/GenBank/DDBJ whole genome shotgun (WGS) entry which is preliminary data.</text>
</comment>
<evidence type="ECO:0000256" key="1">
    <source>
        <dbReference type="ARBA" id="ARBA00022801"/>
    </source>
</evidence>
<dbReference type="InterPro" id="IPR029058">
    <property type="entry name" value="AB_hydrolase_fold"/>
</dbReference>
<feature type="domain" description="AB hydrolase-1" evidence="3">
    <location>
        <begin position="29"/>
        <end position="124"/>
    </location>
</feature>
<sequence length="327" mass="36857">MDPSLYKELLVQRGLIYRYYWSPPAQGKPTLLFLHGFPSTAYDWHKQVAYFQPLGYGVLAPDLLGAGGTAKPLEAETFRMNAMARDIMDVLAAEGIDKVVGISHDWGSALHSRLCVLYPDAFLAHGWLAVAFLEPVTTHFDLEQELARTKEVLGYEAFAYWEFLLRDDASSVVQKHVDSFLQVAYSEDAENWRTYLVQRGKFAECVDGNLQLGRPSYLDDQEYAALRAALLVNGIQSSVNWYRAQVENVNLADSLGIPKKTWTIKAPSIVFLALKDYVCTPQAAKATMEKYGTEVTKYSVESGHWPHLQCADEVNDALHEWLESHGW</sequence>
<reference evidence="4 5" key="1">
    <citation type="submission" date="2016-10" db="EMBL/GenBank/DDBJ databases">
        <title>Genome sequence of the basidiomycete white-rot fungus Trametes pubescens.</title>
        <authorList>
            <person name="Makela M.R."/>
            <person name="Granchi Z."/>
            <person name="Peng M."/>
            <person name="De Vries R.P."/>
            <person name="Grigoriev I."/>
            <person name="Riley R."/>
            <person name="Hilden K."/>
        </authorList>
    </citation>
    <scope>NUCLEOTIDE SEQUENCE [LARGE SCALE GENOMIC DNA]</scope>
    <source>
        <strain evidence="4 5">FBCC735</strain>
    </source>
</reference>
<keyword evidence="1 4" id="KW-0378">Hydrolase</keyword>
<dbReference type="PANTHER" id="PTHR43329">
    <property type="entry name" value="EPOXIDE HYDROLASE"/>
    <property type="match status" value="1"/>
</dbReference>
<dbReference type="GO" id="GO:0016787">
    <property type="term" value="F:hydrolase activity"/>
    <property type="evidence" value="ECO:0007669"/>
    <property type="project" value="UniProtKB-KW"/>
</dbReference>
<gene>
    <name evidence="4" type="ORF">TRAPUB_12499</name>
</gene>
<dbReference type="EMBL" id="MNAD01000701">
    <property type="protein sequence ID" value="OJT10992.1"/>
    <property type="molecule type" value="Genomic_DNA"/>
</dbReference>
<evidence type="ECO:0000313" key="4">
    <source>
        <dbReference type="EMBL" id="OJT10992.1"/>
    </source>
</evidence>
<dbReference type="Gene3D" id="3.40.50.1820">
    <property type="entry name" value="alpha/beta hydrolase"/>
    <property type="match status" value="1"/>
</dbReference>
<comment type="similarity">
    <text evidence="2">Belongs to the AB hydrolase superfamily. Epoxide hydrolase family.</text>
</comment>
<proteinExistence type="inferred from homology"/>
<dbReference type="OrthoDB" id="408373at2759"/>
<evidence type="ECO:0000259" key="3">
    <source>
        <dbReference type="Pfam" id="PF00561"/>
    </source>
</evidence>
<dbReference type="InterPro" id="IPR000639">
    <property type="entry name" value="Epox_hydrolase-like"/>
</dbReference>
<keyword evidence="5" id="KW-1185">Reference proteome</keyword>
<dbReference type="SUPFAM" id="SSF53474">
    <property type="entry name" value="alpha/beta-Hydrolases"/>
    <property type="match status" value="1"/>
</dbReference>
<organism evidence="4 5">
    <name type="scientific">Trametes pubescens</name>
    <name type="common">White-rot fungus</name>
    <dbReference type="NCBI Taxonomy" id="154538"/>
    <lineage>
        <taxon>Eukaryota</taxon>
        <taxon>Fungi</taxon>
        <taxon>Dikarya</taxon>
        <taxon>Basidiomycota</taxon>
        <taxon>Agaricomycotina</taxon>
        <taxon>Agaricomycetes</taxon>
        <taxon>Polyporales</taxon>
        <taxon>Polyporaceae</taxon>
        <taxon>Trametes</taxon>
    </lineage>
</organism>
<name>A0A1M2VTZ0_TRAPU</name>
<protein>
    <submittedName>
        <fullName evidence="4">Bifunctional epoxide hydrolase 2</fullName>
    </submittedName>
</protein>
<dbReference type="OMA" id="YEAFAYW"/>
<evidence type="ECO:0000313" key="5">
    <source>
        <dbReference type="Proteomes" id="UP000184267"/>
    </source>
</evidence>
<evidence type="ECO:0000256" key="2">
    <source>
        <dbReference type="ARBA" id="ARBA00038334"/>
    </source>
</evidence>
<dbReference type="Proteomes" id="UP000184267">
    <property type="component" value="Unassembled WGS sequence"/>
</dbReference>
<dbReference type="PRINTS" id="PR00412">
    <property type="entry name" value="EPOXHYDRLASE"/>
</dbReference>